<keyword evidence="5 8" id="KW-0479">Metal-binding</keyword>
<keyword evidence="6 8" id="KW-0408">Iron</keyword>
<feature type="domain" description="MTTase N-terminal" evidence="10">
    <location>
        <begin position="5"/>
        <end position="122"/>
    </location>
</feature>
<dbReference type="InterPro" id="IPR002792">
    <property type="entry name" value="TRAM_dom"/>
</dbReference>
<dbReference type="Gene3D" id="2.40.50.140">
    <property type="entry name" value="Nucleic acid-binding proteins"/>
    <property type="match status" value="1"/>
</dbReference>
<dbReference type="NCBIfam" id="TIGR01125">
    <property type="entry name" value="30S ribosomal protein S12 methylthiotransferase RimO"/>
    <property type="match status" value="1"/>
</dbReference>
<dbReference type="GO" id="GO:0046872">
    <property type="term" value="F:metal ion binding"/>
    <property type="evidence" value="ECO:0007669"/>
    <property type="project" value="UniProtKB-KW"/>
</dbReference>
<accession>M1E948</accession>
<dbReference type="Proteomes" id="UP000011765">
    <property type="component" value="Chromosome"/>
</dbReference>
<dbReference type="FunFam" id="3.80.30.20:FF:000001">
    <property type="entry name" value="tRNA-2-methylthio-N(6)-dimethylallyladenosine synthase 2"/>
    <property type="match status" value="1"/>
</dbReference>
<dbReference type="InterPro" id="IPR038135">
    <property type="entry name" value="Methylthiotransferase_N_sf"/>
</dbReference>
<evidence type="ECO:0000256" key="2">
    <source>
        <dbReference type="ARBA" id="ARBA00022490"/>
    </source>
</evidence>
<evidence type="ECO:0000256" key="4">
    <source>
        <dbReference type="ARBA" id="ARBA00022691"/>
    </source>
</evidence>
<dbReference type="EMBL" id="CP002690">
    <property type="protein sequence ID" value="AEE14859.1"/>
    <property type="molecule type" value="Genomic_DNA"/>
</dbReference>
<comment type="similarity">
    <text evidence="8">Belongs to the methylthiotransferase family. RimO subfamily.</text>
</comment>
<dbReference type="NCBIfam" id="TIGR00089">
    <property type="entry name" value="MiaB/RimO family radical SAM methylthiotransferase"/>
    <property type="match status" value="1"/>
</dbReference>
<dbReference type="HAMAP" id="MF_01865">
    <property type="entry name" value="MTTase_RimO"/>
    <property type="match status" value="1"/>
</dbReference>
<dbReference type="InterPro" id="IPR007197">
    <property type="entry name" value="rSAM"/>
</dbReference>
<evidence type="ECO:0000256" key="5">
    <source>
        <dbReference type="ARBA" id="ARBA00022723"/>
    </source>
</evidence>
<feature type="domain" description="TRAM" evidence="9">
    <location>
        <begin position="371"/>
        <end position="437"/>
    </location>
</feature>
<keyword evidence="4 8" id="KW-0949">S-adenosyl-L-methionine</keyword>
<dbReference type="PROSITE" id="PS01278">
    <property type="entry name" value="MTTASE_RADICAL"/>
    <property type="match status" value="1"/>
</dbReference>
<dbReference type="eggNOG" id="COG0621">
    <property type="taxonomic scope" value="Bacteria"/>
</dbReference>
<protein>
    <recommendedName>
        <fullName evidence="8">Ribosomal protein uS12 methylthiotransferase RimO</fullName>
        <shortName evidence="8">uS12 MTTase</shortName>
        <shortName evidence="8">uS12 methylthiotransferase</shortName>
        <ecNumber evidence="8">2.8.4.4</ecNumber>
    </recommendedName>
    <alternativeName>
        <fullName evidence="8">Ribosomal protein uS12 (aspartate-C(3))-methylthiotransferase</fullName>
    </alternativeName>
    <alternativeName>
        <fullName evidence="8">Ribosome maturation factor RimO</fullName>
    </alternativeName>
</protein>
<evidence type="ECO:0000256" key="3">
    <source>
        <dbReference type="ARBA" id="ARBA00022679"/>
    </source>
</evidence>
<keyword evidence="1 8" id="KW-0004">4Fe-4S</keyword>
<feature type="binding site" evidence="8">
    <location>
        <position position="83"/>
    </location>
    <ligand>
        <name>[4Fe-4S] cluster</name>
        <dbReference type="ChEBI" id="CHEBI:49883"/>
        <label>1</label>
    </ligand>
</feature>
<reference evidence="12 13" key="1">
    <citation type="submission" date="2011-04" db="EMBL/GenBank/DDBJ databases">
        <title>The complete genome of Thermodesulfobium narugense DSM 14796.</title>
        <authorList>
            <consortium name="US DOE Joint Genome Institute (JGI-PGF)"/>
            <person name="Lucas S."/>
            <person name="Han J."/>
            <person name="Lapidus A."/>
            <person name="Bruce D."/>
            <person name="Goodwin L."/>
            <person name="Pitluck S."/>
            <person name="Peters L."/>
            <person name="Kyrpides N."/>
            <person name="Mavromatis K."/>
            <person name="Pagani I."/>
            <person name="Ivanova N."/>
            <person name="Ovchinnikova G."/>
            <person name="Zhang X."/>
            <person name="Saunders L."/>
            <person name="Detter J.C."/>
            <person name="Tapia R."/>
            <person name="Han C."/>
            <person name="Land M."/>
            <person name="Hauser L."/>
            <person name="Markowitz V."/>
            <person name="Cheng J.-F."/>
            <person name="Hugenholtz P."/>
            <person name="Woyke T."/>
            <person name="Wu D."/>
            <person name="Spring S."/>
            <person name="Schroeder M."/>
            <person name="Brambilla E."/>
            <person name="Klenk H.-P."/>
            <person name="Eisen J.A."/>
        </authorList>
    </citation>
    <scope>NUCLEOTIDE SEQUENCE [LARGE SCALE GENOMIC DNA]</scope>
    <source>
        <strain evidence="12 13">DSM 14796</strain>
    </source>
</reference>
<dbReference type="GO" id="GO:0005840">
    <property type="term" value="C:ribosome"/>
    <property type="evidence" value="ECO:0007669"/>
    <property type="project" value="UniProtKB-KW"/>
</dbReference>
<name>M1E948_9BACT</name>
<dbReference type="InterPro" id="IPR020612">
    <property type="entry name" value="Methylthiotransferase_CS"/>
</dbReference>
<dbReference type="GO" id="GO:0035599">
    <property type="term" value="F:aspartic acid methylthiotransferase activity"/>
    <property type="evidence" value="ECO:0007669"/>
    <property type="project" value="TreeGrafter"/>
</dbReference>
<feature type="binding site" evidence="8">
    <location>
        <position position="161"/>
    </location>
    <ligand>
        <name>[4Fe-4S] cluster</name>
        <dbReference type="ChEBI" id="CHEBI:49883"/>
        <label>2</label>
        <note>4Fe-4S-S-AdoMet</note>
    </ligand>
</feature>
<dbReference type="SFLD" id="SFLDG01082">
    <property type="entry name" value="B12-binding_domain_containing"/>
    <property type="match status" value="1"/>
</dbReference>
<dbReference type="Pfam" id="PF04055">
    <property type="entry name" value="Radical_SAM"/>
    <property type="match status" value="1"/>
</dbReference>
<evidence type="ECO:0000256" key="1">
    <source>
        <dbReference type="ARBA" id="ARBA00022485"/>
    </source>
</evidence>
<evidence type="ECO:0000259" key="11">
    <source>
        <dbReference type="PROSITE" id="PS51918"/>
    </source>
</evidence>
<dbReference type="GO" id="GO:0103039">
    <property type="term" value="F:protein methylthiotransferase activity"/>
    <property type="evidence" value="ECO:0007669"/>
    <property type="project" value="UniProtKB-EC"/>
</dbReference>
<dbReference type="PROSITE" id="PS51918">
    <property type="entry name" value="RADICAL_SAM"/>
    <property type="match status" value="1"/>
</dbReference>
<comment type="function">
    <text evidence="8">Catalyzes the methylthiolation of an aspartic acid residue of ribosomal protein uS12.</text>
</comment>
<evidence type="ECO:0000313" key="12">
    <source>
        <dbReference type="EMBL" id="AEE14859.1"/>
    </source>
</evidence>
<dbReference type="Gene3D" id="3.80.30.20">
    <property type="entry name" value="tm_1862 like domain"/>
    <property type="match status" value="1"/>
</dbReference>
<feature type="binding site" evidence="8">
    <location>
        <position position="154"/>
    </location>
    <ligand>
        <name>[4Fe-4S] cluster</name>
        <dbReference type="ChEBI" id="CHEBI:49883"/>
        <label>2</label>
        <note>4Fe-4S-S-AdoMet</note>
    </ligand>
</feature>
<dbReference type="AlphaFoldDB" id="M1E948"/>
<dbReference type="Pfam" id="PF00919">
    <property type="entry name" value="UPF0004"/>
    <property type="match status" value="1"/>
</dbReference>
<dbReference type="RefSeq" id="WP_013756580.1">
    <property type="nucleotide sequence ID" value="NC_015499.1"/>
</dbReference>
<dbReference type="SMART" id="SM00729">
    <property type="entry name" value="Elp3"/>
    <property type="match status" value="1"/>
</dbReference>
<dbReference type="PANTHER" id="PTHR43837">
    <property type="entry name" value="RIBOSOMAL PROTEIN S12 METHYLTHIOTRANSFERASE RIMO"/>
    <property type="match status" value="1"/>
</dbReference>
<dbReference type="Pfam" id="PF18693">
    <property type="entry name" value="TRAM_2"/>
    <property type="match status" value="1"/>
</dbReference>
<dbReference type="Gene3D" id="3.40.50.12160">
    <property type="entry name" value="Methylthiotransferase, N-terminal domain"/>
    <property type="match status" value="1"/>
</dbReference>
<dbReference type="PROSITE" id="PS51449">
    <property type="entry name" value="MTTASE_N"/>
    <property type="match status" value="1"/>
</dbReference>
<organism evidence="12 13">
    <name type="scientific">Thermodesulfobium narugense DSM 14796</name>
    <dbReference type="NCBI Taxonomy" id="747365"/>
    <lineage>
        <taxon>Bacteria</taxon>
        <taxon>Pseudomonadati</taxon>
        <taxon>Thermodesulfobiota</taxon>
        <taxon>Thermodesulfobiia</taxon>
        <taxon>Thermodesulfobiales</taxon>
        <taxon>Thermodesulfobiaceae</taxon>
        <taxon>Thermodesulfobium</taxon>
    </lineage>
</organism>
<dbReference type="STRING" id="747365.Thena_1240"/>
<evidence type="ECO:0000256" key="6">
    <source>
        <dbReference type="ARBA" id="ARBA00023004"/>
    </source>
</evidence>
<keyword evidence="7 8" id="KW-0411">Iron-sulfur</keyword>
<evidence type="ECO:0000313" key="13">
    <source>
        <dbReference type="Proteomes" id="UP000011765"/>
    </source>
</evidence>
<evidence type="ECO:0000259" key="10">
    <source>
        <dbReference type="PROSITE" id="PS51449"/>
    </source>
</evidence>
<dbReference type="SUPFAM" id="SSF102114">
    <property type="entry name" value="Radical SAM enzymes"/>
    <property type="match status" value="1"/>
</dbReference>
<comment type="cofactor">
    <cofactor evidence="8">
        <name>[4Fe-4S] cluster</name>
        <dbReference type="ChEBI" id="CHEBI:49883"/>
    </cofactor>
    <text evidence="8">Binds 2 [4Fe-4S] clusters. One cluster is coordinated with 3 cysteines and an exchangeable S-adenosyl-L-methionine.</text>
</comment>
<dbReference type="KEGG" id="tnr:Thena_1240"/>
<feature type="binding site" evidence="8">
    <location>
        <position position="50"/>
    </location>
    <ligand>
        <name>[4Fe-4S] cluster</name>
        <dbReference type="ChEBI" id="CHEBI:49883"/>
        <label>1</label>
    </ligand>
</feature>
<keyword evidence="2 8" id="KW-0963">Cytoplasm</keyword>
<dbReference type="InterPro" id="IPR023404">
    <property type="entry name" value="rSAM_horseshoe"/>
</dbReference>
<gene>
    <name evidence="8" type="primary">rimO</name>
    <name evidence="12" type="ORF">Thena_1240</name>
</gene>
<dbReference type="GO" id="GO:0006400">
    <property type="term" value="P:tRNA modification"/>
    <property type="evidence" value="ECO:0007669"/>
    <property type="project" value="InterPro"/>
</dbReference>
<dbReference type="InterPro" id="IPR005839">
    <property type="entry name" value="Methylthiotransferase"/>
</dbReference>
<evidence type="ECO:0000259" key="9">
    <source>
        <dbReference type="PROSITE" id="PS50926"/>
    </source>
</evidence>
<feature type="domain" description="Radical SAM core" evidence="11">
    <location>
        <begin position="140"/>
        <end position="368"/>
    </location>
</feature>
<dbReference type="SFLD" id="SFLDS00029">
    <property type="entry name" value="Radical_SAM"/>
    <property type="match status" value="1"/>
</dbReference>
<dbReference type="HOGENOM" id="CLU_018697_0_1_9"/>
<dbReference type="InterPro" id="IPR013848">
    <property type="entry name" value="Methylthiotransferase_N"/>
</dbReference>
<dbReference type="InterPro" id="IPR058240">
    <property type="entry name" value="rSAM_sf"/>
</dbReference>
<proteinExistence type="inferred from homology"/>
<keyword evidence="13" id="KW-1185">Reference proteome</keyword>
<keyword evidence="12" id="KW-0687">Ribonucleoprotein</keyword>
<evidence type="ECO:0000256" key="8">
    <source>
        <dbReference type="HAMAP-Rule" id="MF_01865"/>
    </source>
</evidence>
<dbReference type="InterPro" id="IPR005840">
    <property type="entry name" value="Ribosomal_uS12_MeSTrfase_RimO"/>
</dbReference>
<dbReference type="InterPro" id="IPR012340">
    <property type="entry name" value="NA-bd_OB-fold"/>
</dbReference>
<evidence type="ECO:0000256" key="7">
    <source>
        <dbReference type="ARBA" id="ARBA00023014"/>
    </source>
</evidence>
<comment type="subcellular location">
    <subcellularLocation>
        <location evidence="8">Cytoplasm</location>
    </subcellularLocation>
</comment>
<dbReference type="PROSITE" id="PS50926">
    <property type="entry name" value="TRAM"/>
    <property type="match status" value="1"/>
</dbReference>
<feature type="binding site" evidence="8">
    <location>
        <position position="14"/>
    </location>
    <ligand>
        <name>[4Fe-4S] cluster</name>
        <dbReference type="ChEBI" id="CHEBI:49883"/>
        <label>1</label>
    </ligand>
</feature>
<dbReference type="SFLD" id="SFLDG01061">
    <property type="entry name" value="methylthiotransferase"/>
    <property type="match status" value="1"/>
</dbReference>
<keyword evidence="12" id="KW-0689">Ribosomal protein</keyword>
<dbReference type="EC" id="2.8.4.4" evidence="8"/>
<dbReference type="SFLD" id="SFLDF00274">
    <property type="entry name" value="ribosomal_protein_S12_methylth"/>
    <property type="match status" value="1"/>
</dbReference>
<dbReference type="OrthoDB" id="9805215at2"/>
<dbReference type="GO" id="GO:0051539">
    <property type="term" value="F:4 iron, 4 sulfur cluster binding"/>
    <property type="evidence" value="ECO:0007669"/>
    <property type="project" value="UniProtKB-UniRule"/>
</dbReference>
<dbReference type="CDD" id="cd01335">
    <property type="entry name" value="Radical_SAM"/>
    <property type="match status" value="1"/>
</dbReference>
<dbReference type="InterPro" id="IPR006638">
    <property type="entry name" value="Elp3/MiaA/NifB-like_rSAM"/>
</dbReference>
<dbReference type="GO" id="GO:0005829">
    <property type="term" value="C:cytosol"/>
    <property type="evidence" value="ECO:0007669"/>
    <property type="project" value="TreeGrafter"/>
</dbReference>
<comment type="catalytic activity">
    <reaction evidence="8">
        <text>L-aspartate(89)-[ribosomal protein uS12]-hydrogen + (sulfur carrier)-SH + AH2 + 2 S-adenosyl-L-methionine = 3-methylsulfanyl-L-aspartate(89)-[ribosomal protein uS12]-hydrogen + (sulfur carrier)-H + 5'-deoxyadenosine + L-methionine + A + S-adenosyl-L-homocysteine + 2 H(+)</text>
        <dbReference type="Rhea" id="RHEA:37087"/>
        <dbReference type="Rhea" id="RHEA-COMP:10460"/>
        <dbReference type="Rhea" id="RHEA-COMP:10461"/>
        <dbReference type="Rhea" id="RHEA-COMP:14737"/>
        <dbReference type="Rhea" id="RHEA-COMP:14739"/>
        <dbReference type="ChEBI" id="CHEBI:13193"/>
        <dbReference type="ChEBI" id="CHEBI:15378"/>
        <dbReference type="ChEBI" id="CHEBI:17319"/>
        <dbReference type="ChEBI" id="CHEBI:17499"/>
        <dbReference type="ChEBI" id="CHEBI:29917"/>
        <dbReference type="ChEBI" id="CHEBI:29961"/>
        <dbReference type="ChEBI" id="CHEBI:57844"/>
        <dbReference type="ChEBI" id="CHEBI:57856"/>
        <dbReference type="ChEBI" id="CHEBI:59789"/>
        <dbReference type="ChEBI" id="CHEBI:64428"/>
        <dbReference type="ChEBI" id="CHEBI:73599"/>
        <dbReference type="EC" id="2.8.4.4"/>
    </reaction>
</comment>
<dbReference type="PANTHER" id="PTHR43837:SF1">
    <property type="entry name" value="RIBOSOMAL PROTEIN US12 METHYLTHIOTRANSFERASE RIMO"/>
    <property type="match status" value="1"/>
</dbReference>
<keyword evidence="3 8" id="KW-0808">Transferase</keyword>
<feature type="binding site" evidence="8">
    <location>
        <position position="158"/>
    </location>
    <ligand>
        <name>[4Fe-4S] cluster</name>
        <dbReference type="ChEBI" id="CHEBI:49883"/>
        <label>2</label>
        <note>4Fe-4S-S-AdoMet</note>
    </ligand>
</feature>
<sequence>MIKTRYILPVSLGCPKNEVDLQYLLGKFETYNCFLTFDLNVADYVLINTCSFIRKAKQEAISTILDLIENKKNFKYKIIVGGCLVSLYKESLIELFPEVNAFLEPGKSFGKEIFEYLDKNEIYNNFENEFCNDNENRRFFIERPYEYLKIADGCSRKCSYCLIPKIRGPYYSYDRKFLLEQAKDLALKGKREIILVAQDVTYYGLDRKDSLFKLLEGLEAIEEIKWIRLMYLYPDLLNKDIIKFVSESRKVLPYFDIPMQHASEKVLRYMRRNPDSEKFLRLIDSIRENIPDSVIRSTFIVGHPGEDEKEFDKLVNFLEKIKLNWAGFFSYSREEDTLSYSMDNQVKYVEKKNRLKIIQSIQQNITLKWRQSLVGKSFEVLVENDLNKYNVGRSFMEAPDIDSFIRFRGSEKVEIGDFVRILITKNKGFKLEGELIE</sequence>